<keyword evidence="4" id="KW-1185">Reference proteome</keyword>
<gene>
    <name evidence="3" type="ORF">IC609_08690</name>
</gene>
<proteinExistence type="predicted"/>
<dbReference type="InterPro" id="IPR023346">
    <property type="entry name" value="Lysozyme-like_dom_sf"/>
</dbReference>
<dbReference type="Proteomes" id="UP000647424">
    <property type="component" value="Unassembled WGS sequence"/>
</dbReference>
<dbReference type="EMBL" id="JACYFT010000002">
    <property type="protein sequence ID" value="MBD8050622.1"/>
    <property type="molecule type" value="Genomic_DNA"/>
</dbReference>
<keyword evidence="1" id="KW-1133">Transmembrane helix</keyword>
<dbReference type="Gene3D" id="1.10.530.10">
    <property type="match status" value="1"/>
</dbReference>
<protein>
    <submittedName>
        <fullName evidence="3">Transglycosylase SLT domain-containing protein</fullName>
    </submittedName>
</protein>
<evidence type="ECO:0000256" key="1">
    <source>
        <dbReference type="SAM" id="Phobius"/>
    </source>
</evidence>
<comment type="caution">
    <text evidence="3">The sequence shown here is derived from an EMBL/GenBank/DDBJ whole genome shotgun (WGS) entry which is preliminary data.</text>
</comment>
<feature type="transmembrane region" description="Helical" evidence="1">
    <location>
        <begin position="33"/>
        <end position="50"/>
    </location>
</feature>
<dbReference type="SUPFAM" id="SSF53955">
    <property type="entry name" value="Lysozyme-like"/>
    <property type="match status" value="1"/>
</dbReference>
<dbReference type="RefSeq" id="WP_191819117.1">
    <property type="nucleotide sequence ID" value="NZ_JACYFT010000002.1"/>
</dbReference>
<name>A0A927FIF8_9BURK</name>
<feature type="domain" description="Transglycosylase SLT" evidence="2">
    <location>
        <begin position="129"/>
        <end position="213"/>
    </location>
</feature>
<dbReference type="InterPro" id="IPR008258">
    <property type="entry name" value="Transglycosylase_SLT_dom_1"/>
</dbReference>
<keyword evidence="1" id="KW-0812">Transmembrane</keyword>
<accession>A0A927FIF8</accession>
<dbReference type="AlphaFoldDB" id="A0A927FIF8"/>
<reference evidence="3" key="1">
    <citation type="submission" date="2020-09" db="EMBL/GenBank/DDBJ databases">
        <title>Genome seq and assembly of Limnohabitants sp.</title>
        <authorList>
            <person name="Chhetri G."/>
        </authorList>
    </citation>
    <scope>NUCLEOTIDE SEQUENCE</scope>
    <source>
        <strain evidence="3">JUR4</strain>
    </source>
</reference>
<evidence type="ECO:0000259" key="2">
    <source>
        <dbReference type="Pfam" id="PF01464"/>
    </source>
</evidence>
<keyword evidence="1" id="KW-0472">Membrane</keyword>
<dbReference type="Pfam" id="PF01464">
    <property type="entry name" value="SLT"/>
    <property type="match status" value="1"/>
</dbReference>
<organism evidence="3 4">
    <name type="scientific">Limnohabitans radicicola</name>
    <dbReference type="NCBI Taxonomy" id="2771427"/>
    <lineage>
        <taxon>Bacteria</taxon>
        <taxon>Pseudomonadati</taxon>
        <taxon>Pseudomonadota</taxon>
        <taxon>Betaproteobacteria</taxon>
        <taxon>Burkholderiales</taxon>
        <taxon>Comamonadaceae</taxon>
        <taxon>Limnohabitans</taxon>
    </lineage>
</organism>
<evidence type="ECO:0000313" key="3">
    <source>
        <dbReference type="EMBL" id="MBD8050622.1"/>
    </source>
</evidence>
<sequence>MAKPNTQAASWGQIAQSIASDIRAGFVEITRHGMAALGMAVIAVVILFVARPGLQTAANEFLLGWIQSQQHDGPAAAVGPGASRSTALATQALTPEQRSVALWLSRKYRISAEPMAALVTEAWSVGELSQVPPTLILAVIAVESNFNPFAQRSDNNRGLMQIDSPSQQDTLSRFGGPLSVFDPLTNLRVGSRVLQGFIQQTGSIEDGLRAYAQTSPQAADSTYTERVLSEHKQLERLIQTQATAASAPIPTSVKRL</sequence>
<evidence type="ECO:0000313" key="4">
    <source>
        <dbReference type="Proteomes" id="UP000647424"/>
    </source>
</evidence>